<comment type="caution">
    <text evidence="2">The sequence shown here is derived from an EMBL/GenBank/DDBJ whole genome shotgun (WGS) entry which is preliminary data.</text>
</comment>
<protein>
    <submittedName>
        <fullName evidence="2">Uncharacterized protein</fullName>
    </submittedName>
</protein>
<keyword evidence="3" id="KW-1185">Reference proteome</keyword>
<feature type="compositionally biased region" description="Low complexity" evidence="1">
    <location>
        <begin position="173"/>
        <end position="188"/>
    </location>
</feature>
<reference evidence="2 3" key="1">
    <citation type="journal article" date="2016" name="Mol. Biol. Evol.">
        <title>Genome-Wide Survey of Gut Fungi (Harpellales) Reveals the First Horizontally Transferred Ubiquitin Gene from a Mosquito Host.</title>
        <authorList>
            <person name="Wang Y."/>
            <person name="White M.M."/>
            <person name="Kvist S."/>
            <person name="Moncalvo J.M."/>
        </authorList>
    </citation>
    <scope>NUCLEOTIDE SEQUENCE [LARGE SCALE GENOMIC DNA]</scope>
    <source>
        <strain evidence="2 3">ALG-7-W6</strain>
    </source>
</reference>
<accession>A0A1R0GME9</accession>
<feature type="region of interest" description="Disordered" evidence="1">
    <location>
        <begin position="498"/>
        <end position="531"/>
    </location>
</feature>
<dbReference type="EMBL" id="LSSL01007331">
    <property type="protein sequence ID" value="OLY78057.1"/>
    <property type="molecule type" value="Genomic_DNA"/>
</dbReference>
<feature type="compositionally biased region" description="Low complexity" evidence="1">
    <location>
        <begin position="753"/>
        <end position="769"/>
    </location>
</feature>
<evidence type="ECO:0000313" key="2">
    <source>
        <dbReference type="EMBL" id="OLY78057.1"/>
    </source>
</evidence>
<feature type="compositionally biased region" description="Polar residues" evidence="1">
    <location>
        <begin position="702"/>
        <end position="720"/>
    </location>
</feature>
<organism evidence="2 3">
    <name type="scientific">Smittium mucronatum</name>
    <dbReference type="NCBI Taxonomy" id="133383"/>
    <lineage>
        <taxon>Eukaryota</taxon>
        <taxon>Fungi</taxon>
        <taxon>Fungi incertae sedis</taxon>
        <taxon>Zoopagomycota</taxon>
        <taxon>Kickxellomycotina</taxon>
        <taxon>Harpellomycetes</taxon>
        <taxon>Harpellales</taxon>
        <taxon>Legeriomycetaceae</taxon>
        <taxon>Smittium</taxon>
    </lineage>
</organism>
<feature type="compositionally biased region" description="Basic and acidic residues" evidence="1">
    <location>
        <begin position="683"/>
        <end position="698"/>
    </location>
</feature>
<evidence type="ECO:0000256" key="1">
    <source>
        <dbReference type="SAM" id="MobiDB-lite"/>
    </source>
</evidence>
<evidence type="ECO:0000313" key="3">
    <source>
        <dbReference type="Proteomes" id="UP000187455"/>
    </source>
</evidence>
<feature type="region of interest" description="Disordered" evidence="1">
    <location>
        <begin position="173"/>
        <end position="206"/>
    </location>
</feature>
<feature type="compositionally biased region" description="Polar residues" evidence="1">
    <location>
        <begin position="805"/>
        <end position="824"/>
    </location>
</feature>
<sequence length="858" mass="95357">MRVIPIYYTCSLFSAIVSSRVFTETIIVSVCKAPVLTKTLSFRFDSTFEQIDVESNYLTTSVYSKYGTVGFPTTSFASVDKNHVSTLTEKTSNVPNGESGISWKTEVATETSIILTYNMDGSLSIPSNQASKTYFDHSNFSVSEKTGNSFKESSLSVGVTSIFIENSTKTNVNTEENYETNSISNNSEIDNEESHNNSNEKPTNLTFNETTGIKATYLENAISTSKSVQELDSSVSKIIENENYASILTSENFALSIKEFYSSGTEKIYDIISATKTRSYNKNVDRSSINIVEETPYSTRQTNTDVLHRVSYSSQIAEEITETITLLHNNESYEEYNPSPIFTNPIYLFPSTKTKNQYEESSNVEVFETKMKSEFIEGIDSGYEKTNSTPEDETLIFPSVVVHTGGKYKESDLVENSKTSSETIMQTDNVYSYEEYISSTVFGTITGPTTPTYYQSRYERSSFSPISLKASESLAPNITEGMYSQFNTVGTEEITNGYSYQTNKNKPHEESEYSDSFETVDKTDSSSNSRNSYELYSSVKFNEFTSESFKYNNENGHNDESTIKTYIERPHEKYTSTAIYITPSKSNIYTKTNYIIEKTNRSNPPVKYSILSTETSDTISTVKMVGSTATSFDKTISFTITEHNKNPILISTTTTLNTIYRTHSSIENISGERDDESTTSTESVERLKPSSSRAHSEDPILESTTSTSKTIHKNSSSIKTISDVRDDGSTASSYSFKHSASSRAHSEDPILESTTSNSTTIQKKSSSIKMVSDERVKSSTISTESVKRSKSTSSRAHSEDPILESTASTSKTIHKNSSSITTISDVRDDGSTASSYSFKHSASSRAHSEDPILESTTS</sequence>
<dbReference type="AlphaFoldDB" id="A0A1R0GME9"/>
<feature type="region of interest" description="Disordered" evidence="1">
    <location>
        <begin position="667"/>
        <end position="858"/>
    </location>
</feature>
<feature type="compositionally biased region" description="Low complexity" evidence="1">
    <location>
        <begin position="729"/>
        <end position="743"/>
    </location>
</feature>
<gene>
    <name evidence="2" type="ORF">AYI68_g7902</name>
</gene>
<dbReference type="STRING" id="133383.A0A1R0GME9"/>
<name>A0A1R0GME9_9FUNG</name>
<dbReference type="Proteomes" id="UP000187455">
    <property type="component" value="Unassembled WGS sequence"/>
</dbReference>
<feature type="compositionally biased region" description="Low complexity" evidence="1">
    <location>
        <begin position="831"/>
        <end position="845"/>
    </location>
</feature>
<feature type="non-terminal residue" evidence="2">
    <location>
        <position position="858"/>
    </location>
</feature>
<proteinExistence type="predicted"/>